<evidence type="ECO:0000313" key="18">
    <source>
        <dbReference type="Proteomes" id="UP000315750"/>
    </source>
</evidence>
<dbReference type="InterPro" id="IPR013785">
    <property type="entry name" value="Aldolase_TIM"/>
</dbReference>
<evidence type="ECO:0000256" key="7">
    <source>
        <dbReference type="ARBA" id="ARBA00022691"/>
    </source>
</evidence>
<evidence type="ECO:0000256" key="10">
    <source>
        <dbReference type="ARBA" id="ARBA00023004"/>
    </source>
</evidence>
<evidence type="ECO:0000256" key="9">
    <source>
        <dbReference type="ARBA" id="ARBA00022898"/>
    </source>
</evidence>
<dbReference type="InterPro" id="IPR003739">
    <property type="entry name" value="Lys_aminomutase/Glu_NH3_mut"/>
</dbReference>
<comment type="cofactor">
    <cofactor evidence="2 15">
        <name>pyridoxal 5'-phosphate</name>
        <dbReference type="ChEBI" id="CHEBI:597326"/>
    </cofactor>
</comment>
<dbReference type="InterPro" id="IPR058240">
    <property type="entry name" value="rSAM_sf"/>
</dbReference>
<name>A0A518AJE2_9BACT</name>
<evidence type="ECO:0000256" key="2">
    <source>
        <dbReference type="ARBA" id="ARBA00001933"/>
    </source>
</evidence>
<evidence type="ECO:0000256" key="4">
    <source>
        <dbReference type="ARBA" id="ARBA00008703"/>
    </source>
</evidence>
<comment type="catalytic activity">
    <reaction evidence="1">
        <text>L-lysine = D-beta-lysine</text>
        <dbReference type="Rhea" id="RHEA:44148"/>
        <dbReference type="ChEBI" id="CHEBI:32551"/>
        <dbReference type="ChEBI" id="CHEBI:84138"/>
    </reaction>
</comment>
<dbReference type="PIRSF" id="PIRSF004911">
    <property type="entry name" value="DUF160"/>
    <property type="match status" value="1"/>
</dbReference>
<dbReference type="Gene3D" id="3.20.20.70">
    <property type="entry name" value="Aldolase class I"/>
    <property type="match status" value="1"/>
</dbReference>
<evidence type="ECO:0000256" key="13">
    <source>
        <dbReference type="ARBA" id="ARBA00030756"/>
    </source>
</evidence>
<dbReference type="Proteomes" id="UP000315750">
    <property type="component" value="Chromosome"/>
</dbReference>
<dbReference type="GO" id="GO:0046872">
    <property type="term" value="F:metal ion binding"/>
    <property type="evidence" value="ECO:0007669"/>
    <property type="project" value="UniProtKB-KW"/>
</dbReference>
<evidence type="ECO:0000256" key="15">
    <source>
        <dbReference type="PIRSR" id="PIRSR603739-50"/>
    </source>
</evidence>
<evidence type="ECO:0000256" key="11">
    <source>
        <dbReference type="ARBA" id="ARBA00023014"/>
    </source>
</evidence>
<feature type="domain" description="Radical SAM core" evidence="16">
    <location>
        <begin position="71"/>
        <end position="283"/>
    </location>
</feature>
<keyword evidence="7" id="KW-0949">S-adenosyl-L-methionine</keyword>
<dbReference type="InterPro" id="IPR007197">
    <property type="entry name" value="rSAM"/>
</dbReference>
<reference evidence="17 18" key="1">
    <citation type="submission" date="2019-02" db="EMBL/GenBank/DDBJ databases">
        <title>Deep-cultivation of Planctomycetes and their phenomic and genomic characterization uncovers novel biology.</title>
        <authorList>
            <person name="Wiegand S."/>
            <person name="Jogler M."/>
            <person name="Boedeker C."/>
            <person name="Pinto D."/>
            <person name="Vollmers J."/>
            <person name="Rivas-Marin E."/>
            <person name="Kohn T."/>
            <person name="Peeters S.H."/>
            <person name="Heuer A."/>
            <person name="Rast P."/>
            <person name="Oberbeckmann S."/>
            <person name="Bunk B."/>
            <person name="Jeske O."/>
            <person name="Meyerdierks A."/>
            <person name="Storesund J.E."/>
            <person name="Kallscheuer N."/>
            <person name="Luecker S."/>
            <person name="Lage O.M."/>
            <person name="Pohl T."/>
            <person name="Merkel B.J."/>
            <person name="Hornburger P."/>
            <person name="Mueller R.-W."/>
            <person name="Bruemmer F."/>
            <person name="Labrenz M."/>
            <person name="Spormann A.M."/>
            <person name="Op den Camp H."/>
            <person name="Overmann J."/>
            <person name="Amann R."/>
            <person name="Jetten M.S.M."/>
            <person name="Mascher T."/>
            <person name="Medema M.H."/>
            <person name="Devos D.P."/>
            <person name="Kaster A.-K."/>
            <person name="Ovreas L."/>
            <person name="Rohde M."/>
            <person name="Galperin M.Y."/>
            <person name="Jogler C."/>
        </authorList>
    </citation>
    <scope>NUCLEOTIDE SEQUENCE [LARGE SCALE GENOMIC DNA]</scope>
    <source>
        <strain evidence="17 18">Pan181</strain>
    </source>
</reference>
<dbReference type="EMBL" id="CP036278">
    <property type="protein sequence ID" value="QDU54849.1"/>
    <property type="molecule type" value="Genomic_DNA"/>
</dbReference>
<sequence>MLSLPLEIAADAGDFAMLVPRSYVRRMQPGNPADPLLRQVLPVAAEHQPADGFVADPVGDLAATRGPGLLHKYHGRVLLVLTGACAVNCRYCFRRHYPYATATATLRQLQPVLDQVAADESVDEVLLSGGDPLMLGDDLLADLVGRLEDIPHLRRLRIHTRLPIVLPERVTSELAELLGRSRLQPVVVVHANHANELDHQVAEALRQLSTAGAMLLNQAVLLRGVNDNLPALRALSERLLDLKVMPYYLHQLDRVAGAAHFEVPVERGLELIRQLRAELPGYAVPRYVQEIAGEPNKRVLA</sequence>
<evidence type="ECO:0000313" key="17">
    <source>
        <dbReference type="EMBL" id="QDU54849.1"/>
    </source>
</evidence>
<evidence type="ECO:0000256" key="6">
    <source>
        <dbReference type="ARBA" id="ARBA00022485"/>
    </source>
</evidence>
<dbReference type="PROSITE" id="PS51918">
    <property type="entry name" value="RADICAL_SAM"/>
    <property type="match status" value="1"/>
</dbReference>
<dbReference type="GO" id="GO:0051539">
    <property type="term" value="F:4 iron, 4 sulfur cluster binding"/>
    <property type="evidence" value="ECO:0007669"/>
    <property type="project" value="UniProtKB-KW"/>
</dbReference>
<gene>
    <name evidence="17" type="primary">epmB</name>
    <name evidence="17" type="ORF">Pan181_10330</name>
</gene>
<comment type="cofactor">
    <cofactor evidence="3">
        <name>[4Fe-4S] cluster</name>
        <dbReference type="ChEBI" id="CHEBI:49883"/>
    </cofactor>
</comment>
<organism evidence="17 18">
    <name type="scientific">Aeoliella mucimassa</name>
    <dbReference type="NCBI Taxonomy" id="2527972"/>
    <lineage>
        <taxon>Bacteria</taxon>
        <taxon>Pseudomonadati</taxon>
        <taxon>Planctomycetota</taxon>
        <taxon>Planctomycetia</taxon>
        <taxon>Pirellulales</taxon>
        <taxon>Lacipirellulaceae</taxon>
        <taxon>Aeoliella</taxon>
    </lineage>
</organism>
<evidence type="ECO:0000256" key="1">
    <source>
        <dbReference type="ARBA" id="ARBA00001352"/>
    </source>
</evidence>
<evidence type="ECO:0000256" key="12">
    <source>
        <dbReference type="ARBA" id="ARBA00023235"/>
    </source>
</evidence>
<protein>
    <recommendedName>
        <fullName evidence="5">L-lysine 2,3-aminomutase</fullName>
    </recommendedName>
    <alternativeName>
        <fullName evidence="13">EF-P post-translational modification enzyme B</fullName>
    </alternativeName>
</protein>
<dbReference type="Pfam" id="PF04055">
    <property type="entry name" value="Radical_SAM"/>
    <property type="match status" value="1"/>
</dbReference>
<evidence type="ECO:0000256" key="8">
    <source>
        <dbReference type="ARBA" id="ARBA00022723"/>
    </source>
</evidence>
<keyword evidence="9 15" id="KW-0663">Pyridoxal phosphate</keyword>
<keyword evidence="10" id="KW-0408">Iron</keyword>
<dbReference type="NCBIfam" id="TIGR00238">
    <property type="entry name" value="KamA family radical SAM protein"/>
    <property type="match status" value="1"/>
</dbReference>
<dbReference type="KEGG" id="amuc:Pan181_10330"/>
<evidence type="ECO:0000259" key="16">
    <source>
        <dbReference type="PROSITE" id="PS51918"/>
    </source>
</evidence>
<evidence type="ECO:0000256" key="3">
    <source>
        <dbReference type="ARBA" id="ARBA00001966"/>
    </source>
</evidence>
<dbReference type="SFLD" id="SFLDF00314">
    <property type="entry name" value="L-lysine_2_3-aminomutase_(yjeK"/>
    <property type="match status" value="1"/>
</dbReference>
<accession>A0A518AJE2</accession>
<keyword evidence="18" id="KW-1185">Reference proteome</keyword>
<dbReference type="InterPro" id="IPR022462">
    <property type="entry name" value="EpmB"/>
</dbReference>
<comment type="similarity">
    <text evidence="4">Belongs to the radical SAM superfamily. KamA family.</text>
</comment>
<dbReference type="SUPFAM" id="SSF102114">
    <property type="entry name" value="Radical SAM enzymes"/>
    <property type="match status" value="1"/>
</dbReference>
<evidence type="ECO:0000256" key="5">
    <source>
        <dbReference type="ARBA" id="ARBA00022363"/>
    </source>
</evidence>
<feature type="binding site" evidence="14">
    <location>
        <position position="85"/>
    </location>
    <ligand>
        <name>[4Fe-4S] cluster</name>
        <dbReference type="ChEBI" id="CHEBI:49883"/>
        <note>4Fe-4S-S-AdoMet</note>
    </ligand>
</feature>
<evidence type="ECO:0000256" key="14">
    <source>
        <dbReference type="PIRSR" id="PIRSR004911-1"/>
    </source>
</evidence>
<dbReference type="PANTHER" id="PTHR30538:SF1">
    <property type="entry name" value="L-LYSINE 2,3-AMINOMUTASE"/>
    <property type="match status" value="1"/>
</dbReference>
<feature type="binding site" evidence="14">
    <location>
        <position position="89"/>
    </location>
    <ligand>
        <name>[4Fe-4S] cluster</name>
        <dbReference type="ChEBI" id="CHEBI:49883"/>
        <note>4Fe-4S-S-AdoMet</note>
    </ligand>
</feature>
<keyword evidence="11 14" id="KW-0411">Iron-sulfur</keyword>
<keyword evidence="6 14" id="KW-0004">4Fe-4S</keyword>
<dbReference type="NCBIfam" id="TIGR03821">
    <property type="entry name" value="EFP_modif_epmB"/>
    <property type="match status" value="1"/>
</dbReference>
<feature type="binding site" evidence="14">
    <location>
        <position position="92"/>
    </location>
    <ligand>
        <name>[4Fe-4S] cluster</name>
        <dbReference type="ChEBI" id="CHEBI:49883"/>
        <note>4Fe-4S-S-AdoMet</note>
    </ligand>
</feature>
<keyword evidence="8 14" id="KW-0479">Metal-binding</keyword>
<dbReference type="GO" id="GO:0016853">
    <property type="term" value="F:isomerase activity"/>
    <property type="evidence" value="ECO:0007669"/>
    <property type="project" value="UniProtKB-KW"/>
</dbReference>
<keyword evidence="12 17" id="KW-0413">Isomerase</keyword>
<dbReference type="AlphaFoldDB" id="A0A518AJE2"/>
<dbReference type="SFLD" id="SFLDS00029">
    <property type="entry name" value="Radical_SAM"/>
    <property type="match status" value="1"/>
</dbReference>
<proteinExistence type="inferred from homology"/>
<dbReference type="SFLD" id="SFLDG01070">
    <property type="entry name" value="PLP-dependent"/>
    <property type="match status" value="1"/>
</dbReference>
<feature type="modified residue" description="N6-(pyridoxal phosphate)lysine" evidence="15">
    <location>
        <position position="297"/>
    </location>
</feature>
<dbReference type="CDD" id="cd01335">
    <property type="entry name" value="Radical_SAM"/>
    <property type="match status" value="1"/>
</dbReference>
<dbReference type="PANTHER" id="PTHR30538">
    <property type="entry name" value="LYSINE 2,3-AMINOMUTASE-RELATED"/>
    <property type="match status" value="1"/>
</dbReference>